<gene>
    <name evidence="1" type="ORF">RM539_18255</name>
</gene>
<comment type="caution">
    <text evidence="1">The sequence shown here is derived from an EMBL/GenBank/DDBJ whole genome shotgun (WGS) entry which is preliminary data.</text>
</comment>
<keyword evidence="2" id="KW-1185">Reference proteome</keyword>
<sequence length="199" mass="21450">MARHVVDQFISTPVGNINIPVNGSNVGLGAATDLLDAPAVKQMLINYVNGNFKVDPSVHDAWQNELKLMGYPQQTRNIALSNGIHCASPQEVSAGQRLLTIDAYGRTTFLADLVLSITGLGGISATLATILLDEPGLLLGILPGRSKFEIDFLANGFPASGTSEIYYGRIRYTKTLLWLININVNLTSRTYDSPPGVLH</sequence>
<organism evidence="1 2">
    <name type="scientific">Autumnicola musiva</name>
    <dbReference type="NCBI Taxonomy" id="3075589"/>
    <lineage>
        <taxon>Bacteria</taxon>
        <taxon>Pseudomonadati</taxon>
        <taxon>Bacteroidota</taxon>
        <taxon>Flavobacteriia</taxon>
        <taxon>Flavobacteriales</taxon>
        <taxon>Flavobacteriaceae</taxon>
        <taxon>Autumnicola</taxon>
    </lineage>
</organism>
<accession>A0ABU3DAG2</accession>
<dbReference type="RefSeq" id="WP_311504862.1">
    <property type="nucleotide sequence ID" value="NZ_JAVRHK010000024.1"/>
</dbReference>
<evidence type="ECO:0000313" key="2">
    <source>
        <dbReference type="Proteomes" id="UP001262582"/>
    </source>
</evidence>
<evidence type="ECO:0000313" key="1">
    <source>
        <dbReference type="EMBL" id="MDT0678527.1"/>
    </source>
</evidence>
<protein>
    <submittedName>
        <fullName evidence="1">Uncharacterized protein</fullName>
    </submittedName>
</protein>
<dbReference type="EMBL" id="JAVRHK010000024">
    <property type="protein sequence ID" value="MDT0678527.1"/>
    <property type="molecule type" value="Genomic_DNA"/>
</dbReference>
<proteinExistence type="predicted"/>
<name>A0ABU3DAG2_9FLAO</name>
<dbReference type="Proteomes" id="UP001262582">
    <property type="component" value="Unassembled WGS sequence"/>
</dbReference>
<reference evidence="1 2" key="1">
    <citation type="submission" date="2023-09" db="EMBL/GenBank/DDBJ databases">
        <authorList>
            <person name="Rey-Velasco X."/>
        </authorList>
    </citation>
    <scope>NUCLEOTIDE SEQUENCE [LARGE SCALE GENOMIC DNA]</scope>
    <source>
        <strain evidence="1 2">F117</strain>
    </source>
</reference>